<organism evidence="2 3">
    <name type="scientific">Araneus ventricosus</name>
    <name type="common">Orbweaver spider</name>
    <name type="synonym">Epeira ventricosa</name>
    <dbReference type="NCBI Taxonomy" id="182803"/>
    <lineage>
        <taxon>Eukaryota</taxon>
        <taxon>Metazoa</taxon>
        <taxon>Ecdysozoa</taxon>
        <taxon>Arthropoda</taxon>
        <taxon>Chelicerata</taxon>
        <taxon>Arachnida</taxon>
        <taxon>Araneae</taxon>
        <taxon>Araneomorphae</taxon>
        <taxon>Entelegynae</taxon>
        <taxon>Araneoidea</taxon>
        <taxon>Araneidae</taxon>
        <taxon>Araneus</taxon>
    </lineage>
</organism>
<gene>
    <name evidence="2" type="ORF">AVEN_13968_1</name>
</gene>
<sequence length="100" mass="10913">MHIGLLPSDRFDLKLDIQITVTGHHGLVVRSRLLGLKVQVRNPNPLKIRPVCDPAARQIKRPSGVMVRKLGEGDASSDVVLSSDRDSKLRGPSQNNPSVS</sequence>
<dbReference type="Proteomes" id="UP000499080">
    <property type="component" value="Unassembled WGS sequence"/>
</dbReference>
<name>A0A4Y2K2F5_ARAVE</name>
<accession>A0A4Y2K2F5</accession>
<keyword evidence="3" id="KW-1185">Reference proteome</keyword>
<dbReference type="EMBL" id="BGPR01004147">
    <property type="protein sequence ID" value="GBM96494.1"/>
    <property type="molecule type" value="Genomic_DNA"/>
</dbReference>
<feature type="region of interest" description="Disordered" evidence="1">
    <location>
        <begin position="63"/>
        <end position="100"/>
    </location>
</feature>
<dbReference type="AlphaFoldDB" id="A0A4Y2K2F5"/>
<proteinExistence type="predicted"/>
<protein>
    <submittedName>
        <fullName evidence="2">Uncharacterized protein</fullName>
    </submittedName>
</protein>
<reference evidence="2 3" key="1">
    <citation type="journal article" date="2019" name="Sci. Rep.">
        <title>Orb-weaving spider Araneus ventricosus genome elucidates the spidroin gene catalogue.</title>
        <authorList>
            <person name="Kono N."/>
            <person name="Nakamura H."/>
            <person name="Ohtoshi R."/>
            <person name="Moran D.A.P."/>
            <person name="Shinohara A."/>
            <person name="Yoshida Y."/>
            <person name="Fujiwara M."/>
            <person name="Mori M."/>
            <person name="Tomita M."/>
            <person name="Arakawa K."/>
        </authorList>
    </citation>
    <scope>NUCLEOTIDE SEQUENCE [LARGE SCALE GENOMIC DNA]</scope>
</reference>
<evidence type="ECO:0000256" key="1">
    <source>
        <dbReference type="SAM" id="MobiDB-lite"/>
    </source>
</evidence>
<evidence type="ECO:0000313" key="2">
    <source>
        <dbReference type="EMBL" id="GBM96494.1"/>
    </source>
</evidence>
<comment type="caution">
    <text evidence="2">The sequence shown here is derived from an EMBL/GenBank/DDBJ whole genome shotgun (WGS) entry which is preliminary data.</text>
</comment>
<evidence type="ECO:0000313" key="3">
    <source>
        <dbReference type="Proteomes" id="UP000499080"/>
    </source>
</evidence>